<dbReference type="SUPFAM" id="SSF52418">
    <property type="entry name" value="Nucleoside phosphorylase/phosphoribosyltransferase catalytic domain"/>
    <property type="match status" value="1"/>
</dbReference>
<keyword evidence="4 9" id="KW-0808">Transferase</keyword>
<evidence type="ECO:0000256" key="2">
    <source>
        <dbReference type="ARBA" id="ARBA00022605"/>
    </source>
</evidence>
<dbReference type="Pfam" id="PF00591">
    <property type="entry name" value="Glycos_transf_3"/>
    <property type="match status" value="1"/>
</dbReference>
<dbReference type="NCBIfam" id="TIGR01245">
    <property type="entry name" value="trpD"/>
    <property type="match status" value="1"/>
</dbReference>
<feature type="binding site" evidence="9">
    <location>
        <position position="231"/>
    </location>
    <ligand>
        <name>Mg(2+)</name>
        <dbReference type="ChEBI" id="CHEBI:18420"/>
        <label>2</label>
    </ligand>
</feature>
<dbReference type="HAMAP" id="MF_00211">
    <property type="entry name" value="TrpD"/>
    <property type="match status" value="1"/>
</dbReference>
<dbReference type="EC" id="2.4.2.18" evidence="9"/>
<keyword evidence="9" id="KW-0460">Magnesium</keyword>
<evidence type="ECO:0000256" key="4">
    <source>
        <dbReference type="ARBA" id="ARBA00022679"/>
    </source>
</evidence>
<evidence type="ECO:0000256" key="9">
    <source>
        <dbReference type="HAMAP-Rule" id="MF_00211"/>
    </source>
</evidence>
<feature type="domain" description="Glycosyl transferase family 3 N-terminal" evidence="11">
    <location>
        <begin position="8"/>
        <end position="70"/>
    </location>
</feature>
<feature type="binding site" evidence="9">
    <location>
        <begin position="113"/>
        <end position="121"/>
    </location>
    <ligand>
        <name>5-phospho-alpha-D-ribose 1-diphosphate</name>
        <dbReference type="ChEBI" id="CHEBI:58017"/>
    </ligand>
</feature>
<dbReference type="Proteomes" id="UP000214746">
    <property type="component" value="Unassembled WGS sequence"/>
</dbReference>
<dbReference type="RefSeq" id="WP_089199083.1">
    <property type="nucleotide sequence ID" value="NZ_NHRJ02000002.1"/>
</dbReference>
<dbReference type="InterPro" id="IPR005940">
    <property type="entry name" value="Anthranilate_Pribosyl_Tfrase"/>
</dbReference>
<dbReference type="OrthoDB" id="9806430at2"/>
<comment type="pathway">
    <text evidence="1 9">Amino-acid biosynthesis; L-tryptophan biosynthesis; L-tryptophan from chorismate: step 2/5.</text>
</comment>
<comment type="function">
    <text evidence="9">Catalyzes the transfer of the phosphoribosyl group of 5-phosphorylribose-1-pyrophosphate (PRPP) to anthranilate to yield N-(5'-phosphoribosyl)-anthranilate (PRA).</text>
</comment>
<comment type="cofactor">
    <cofactor evidence="9">
        <name>Mg(2+)</name>
        <dbReference type="ChEBI" id="CHEBI:18420"/>
    </cofactor>
    <text evidence="9">Binds 2 magnesium ions per monomer.</text>
</comment>
<keyword evidence="13" id="KW-1185">Reference proteome</keyword>
<keyword evidence="2 9" id="KW-0028">Amino-acid biosynthesis</keyword>
<keyword evidence="5 9" id="KW-0822">Tryptophan biosynthesis</keyword>
<evidence type="ECO:0000256" key="6">
    <source>
        <dbReference type="ARBA" id="ARBA00023141"/>
    </source>
</evidence>
<dbReference type="GO" id="GO:0004048">
    <property type="term" value="F:anthranilate phosphoribosyltransferase activity"/>
    <property type="evidence" value="ECO:0007669"/>
    <property type="project" value="UniProtKB-UniRule"/>
</dbReference>
<feature type="binding site" evidence="9">
    <location>
        <position position="93"/>
    </location>
    <ligand>
        <name>5-phospho-alpha-D-ribose 1-diphosphate</name>
        <dbReference type="ChEBI" id="CHEBI:58017"/>
    </ligand>
</feature>
<protein>
    <recommendedName>
        <fullName evidence="9">Anthranilate phosphoribosyltransferase</fullName>
        <ecNumber evidence="9">2.4.2.18</ecNumber>
    </recommendedName>
</protein>
<comment type="caution">
    <text evidence="12">The sequence shown here is derived from an EMBL/GenBank/DDBJ whole genome shotgun (WGS) entry which is preliminary data.</text>
</comment>
<evidence type="ECO:0000313" key="12">
    <source>
        <dbReference type="EMBL" id="PZE21941.1"/>
    </source>
</evidence>
<keyword evidence="3 9" id="KW-0328">Glycosyltransferase</keyword>
<feature type="binding site" evidence="9">
    <location>
        <begin position="88"/>
        <end position="89"/>
    </location>
    <ligand>
        <name>5-phospho-alpha-D-ribose 1-diphosphate</name>
        <dbReference type="ChEBI" id="CHEBI:58017"/>
    </ligand>
</feature>
<comment type="similarity">
    <text evidence="9">Belongs to the anthranilate phosphoribosyltransferase family.</text>
</comment>
<evidence type="ECO:0000256" key="7">
    <source>
        <dbReference type="ARBA" id="ARBA00052328"/>
    </source>
</evidence>
<feature type="binding site" evidence="9">
    <location>
        <position position="231"/>
    </location>
    <ligand>
        <name>Mg(2+)</name>
        <dbReference type="ChEBI" id="CHEBI:18420"/>
        <label>1</label>
    </ligand>
</feature>
<feature type="binding site" evidence="9">
    <location>
        <position position="97"/>
    </location>
    <ligand>
        <name>Mg(2+)</name>
        <dbReference type="ChEBI" id="CHEBI:18420"/>
        <label>1</label>
    </ligand>
</feature>
<evidence type="ECO:0000256" key="5">
    <source>
        <dbReference type="ARBA" id="ARBA00022822"/>
    </source>
</evidence>
<keyword evidence="9" id="KW-0479">Metal-binding</keyword>
<evidence type="ECO:0000259" key="10">
    <source>
        <dbReference type="Pfam" id="PF00591"/>
    </source>
</evidence>
<dbReference type="Gene3D" id="1.20.970.10">
    <property type="entry name" value="Transferase, Pyrimidine Nucleoside Phosphorylase, Chain C"/>
    <property type="match status" value="1"/>
</dbReference>
<dbReference type="EMBL" id="NHRJ02000002">
    <property type="protein sequence ID" value="PZE21941.1"/>
    <property type="molecule type" value="Genomic_DNA"/>
</dbReference>
<dbReference type="FunFam" id="3.40.1030.10:FF:000002">
    <property type="entry name" value="Anthranilate phosphoribosyltransferase"/>
    <property type="match status" value="1"/>
</dbReference>
<evidence type="ECO:0000313" key="13">
    <source>
        <dbReference type="Proteomes" id="UP000214746"/>
    </source>
</evidence>
<feature type="binding site" evidence="9">
    <location>
        <position position="230"/>
    </location>
    <ligand>
        <name>Mg(2+)</name>
        <dbReference type="ChEBI" id="CHEBI:18420"/>
        <label>2</label>
    </ligand>
</feature>
<proteinExistence type="inferred from homology"/>
<dbReference type="SUPFAM" id="SSF47648">
    <property type="entry name" value="Nucleoside phosphorylase/phosphoribosyltransferase N-terminal domain"/>
    <property type="match status" value="1"/>
</dbReference>
<feature type="binding site" evidence="9">
    <location>
        <position position="116"/>
    </location>
    <ligand>
        <name>anthranilate</name>
        <dbReference type="ChEBI" id="CHEBI:16567"/>
        <label>1</label>
    </ligand>
</feature>
<dbReference type="InterPro" id="IPR017459">
    <property type="entry name" value="Glycosyl_Trfase_fam3_N_dom"/>
</dbReference>
<dbReference type="AlphaFoldDB" id="A0A2W1NFV7"/>
<name>A0A2W1NFV7_PAEXE</name>
<feature type="binding site" evidence="9">
    <location>
        <position position="171"/>
    </location>
    <ligand>
        <name>anthranilate</name>
        <dbReference type="ChEBI" id="CHEBI:16567"/>
        <label>2</label>
    </ligand>
</feature>
<dbReference type="InterPro" id="IPR036320">
    <property type="entry name" value="Glycosyl_Trfase_fam3_N_dom_sf"/>
</dbReference>
<dbReference type="Pfam" id="PF02885">
    <property type="entry name" value="Glycos_trans_3N"/>
    <property type="match status" value="1"/>
</dbReference>
<accession>A0A2W1NFV7</accession>
<organism evidence="12 13">
    <name type="scientific">Paenibacillus xerothermodurans</name>
    <dbReference type="NCBI Taxonomy" id="1977292"/>
    <lineage>
        <taxon>Bacteria</taxon>
        <taxon>Bacillati</taxon>
        <taxon>Bacillota</taxon>
        <taxon>Bacilli</taxon>
        <taxon>Bacillales</taxon>
        <taxon>Paenibacillaceae</taxon>
        <taxon>Paenibacillus</taxon>
    </lineage>
</organism>
<feature type="binding site" evidence="9">
    <location>
        <position position="85"/>
    </location>
    <ligand>
        <name>anthranilate</name>
        <dbReference type="ChEBI" id="CHEBI:16567"/>
        <label>1</label>
    </ligand>
</feature>
<sequence>METKLSVQQAIQKVIAAQHLTRAEARGVMADMMDGLVTPVQIGGLLTVLRMKGETIEEITGFAEAMRARANRVHTEQRDLLDTCGTGGDGANTFNISTTAAIVAAAGGLRVAKHGNRAMSSKSGSADVLEALGVNIGLNQAQAAQCLSEVGICFMFAQLYHQSMKHAAVPRKELGIRTVFNLLGPLTNPAGADRQVLGIFDRAKTETIAYVMQALNVKRSLVVASYDGLDEISISDATQVTELKNGDITTYDITPDALGLRSYDMKEVVGGDATVNAEIVRDIFRGAPGACRDIVLANAGACFYVTGKCGTLQEGVKYAAHVIDSGQAAAKLQQLVQCTGELSYVS</sequence>
<comment type="subunit">
    <text evidence="9">Homodimer.</text>
</comment>
<dbReference type="Gene3D" id="3.40.1030.10">
    <property type="entry name" value="Nucleoside phosphorylase/phosphoribosyltransferase catalytic domain"/>
    <property type="match status" value="1"/>
</dbReference>
<evidence type="ECO:0000256" key="8">
    <source>
        <dbReference type="ARBA" id="ARBA00061188"/>
    </source>
</evidence>
<dbReference type="PANTHER" id="PTHR43285">
    <property type="entry name" value="ANTHRANILATE PHOSPHORIBOSYLTRANSFERASE"/>
    <property type="match status" value="1"/>
</dbReference>
<dbReference type="InterPro" id="IPR035902">
    <property type="entry name" value="Nuc_phospho_transferase"/>
</dbReference>
<evidence type="ECO:0000256" key="1">
    <source>
        <dbReference type="ARBA" id="ARBA00004907"/>
    </source>
</evidence>
<dbReference type="PANTHER" id="PTHR43285:SF2">
    <property type="entry name" value="ANTHRANILATE PHOSPHORIBOSYLTRANSFERASE"/>
    <property type="match status" value="1"/>
</dbReference>
<dbReference type="GO" id="GO:0005829">
    <property type="term" value="C:cytosol"/>
    <property type="evidence" value="ECO:0007669"/>
    <property type="project" value="TreeGrafter"/>
</dbReference>
<feature type="binding site" evidence="9">
    <location>
        <begin position="95"/>
        <end position="98"/>
    </location>
    <ligand>
        <name>5-phospho-alpha-D-ribose 1-diphosphate</name>
        <dbReference type="ChEBI" id="CHEBI:58017"/>
    </ligand>
</feature>
<gene>
    <name evidence="9 12" type="primary">trpD</name>
    <name evidence="12" type="ORF">CBW46_005940</name>
</gene>
<dbReference type="UniPathway" id="UPA00035">
    <property type="reaction ID" value="UER00041"/>
</dbReference>
<feature type="binding site" evidence="9">
    <location>
        <position position="85"/>
    </location>
    <ligand>
        <name>5-phospho-alpha-D-ribose 1-diphosphate</name>
        <dbReference type="ChEBI" id="CHEBI:58017"/>
    </ligand>
</feature>
<comment type="catalytic activity">
    <reaction evidence="7 9">
        <text>N-(5-phospho-beta-D-ribosyl)anthranilate + diphosphate = 5-phospho-alpha-D-ribose 1-diphosphate + anthranilate</text>
        <dbReference type="Rhea" id="RHEA:11768"/>
        <dbReference type="ChEBI" id="CHEBI:16567"/>
        <dbReference type="ChEBI" id="CHEBI:18277"/>
        <dbReference type="ChEBI" id="CHEBI:33019"/>
        <dbReference type="ChEBI" id="CHEBI:58017"/>
        <dbReference type="EC" id="2.4.2.18"/>
    </reaction>
</comment>
<feature type="binding site" evidence="9">
    <location>
        <position position="125"/>
    </location>
    <ligand>
        <name>5-phospho-alpha-D-ribose 1-diphosphate</name>
        <dbReference type="ChEBI" id="CHEBI:58017"/>
    </ligand>
</feature>
<comment type="caution">
    <text evidence="9">Lacks conserved residue(s) required for the propagation of feature annotation.</text>
</comment>
<dbReference type="InterPro" id="IPR000312">
    <property type="entry name" value="Glycosyl_Trfase_fam3"/>
</dbReference>
<feature type="domain" description="Glycosyl transferase family 3" evidence="10">
    <location>
        <begin position="78"/>
        <end position="328"/>
    </location>
</feature>
<reference evidence="12" key="1">
    <citation type="submission" date="2018-06" db="EMBL/GenBank/DDBJ databases">
        <title>Paenibacillus xerothermodurans sp. nov. an extremely dry heat resistant spore forming bacterium isolated from the soil of Cape Canaveral, Florida.</title>
        <authorList>
            <person name="Seuylemezian A."/>
            <person name="Kaur N."/>
            <person name="Patil P."/>
            <person name="Patil P."/>
            <person name="Mayilraj S."/>
            <person name="Vaishampayan P."/>
        </authorList>
    </citation>
    <scope>NUCLEOTIDE SEQUENCE [LARGE SCALE GENOMIC DNA]</scope>
    <source>
        <strain evidence="12">ATCC 27380</strain>
    </source>
</reference>
<evidence type="ECO:0000259" key="11">
    <source>
        <dbReference type="Pfam" id="PF02885"/>
    </source>
</evidence>
<evidence type="ECO:0000256" key="3">
    <source>
        <dbReference type="ARBA" id="ARBA00022676"/>
    </source>
</evidence>
<comment type="similarity">
    <text evidence="8">In the C-terminal section; belongs to the anthranilate phosphoribosyltransferase family.</text>
</comment>
<keyword evidence="6 9" id="KW-0057">Aromatic amino acid biosynthesis</keyword>
<dbReference type="GO" id="GO:0000287">
    <property type="term" value="F:magnesium ion binding"/>
    <property type="evidence" value="ECO:0007669"/>
    <property type="project" value="UniProtKB-UniRule"/>
</dbReference>
<dbReference type="GO" id="GO:0000162">
    <property type="term" value="P:L-tryptophan biosynthetic process"/>
    <property type="evidence" value="ECO:0007669"/>
    <property type="project" value="UniProtKB-UniRule"/>
</dbReference>